<accession>A0A1M7RBD0</accession>
<dbReference type="Proteomes" id="UP000184339">
    <property type="component" value="Unassembled WGS sequence"/>
</dbReference>
<reference evidence="3" key="1">
    <citation type="submission" date="2016-11" db="EMBL/GenBank/DDBJ databases">
        <authorList>
            <person name="Varghese N."/>
            <person name="Submissions S."/>
        </authorList>
    </citation>
    <scope>NUCLEOTIDE SEQUENCE [LARGE SCALE GENOMIC DNA]</scope>
    <source>
        <strain evidence="3">Sac-22</strain>
    </source>
</reference>
<dbReference type="Gene3D" id="2.40.50.320">
    <property type="entry name" value="Copper binding periplasmic protein CusF"/>
    <property type="match status" value="1"/>
</dbReference>
<gene>
    <name evidence="2" type="ORF">SAMN05192549_11751</name>
</gene>
<keyword evidence="1" id="KW-0732">Signal</keyword>
<dbReference type="Pfam" id="PF11604">
    <property type="entry name" value="CusF_Ec"/>
    <property type="match status" value="1"/>
</dbReference>
<evidence type="ECO:0000313" key="3">
    <source>
        <dbReference type="Proteomes" id="UP000184339"/>
    </source>
</evidence>
<evidence type="ECO:0000256" key="1">
    <source>
        <dbReference type="SAM" id="SignalP"/>
    </source>
</evidence>
<dbReference type="AlphaFoldDB" id="A0A1M7RBD0"/>
<keyword evidence="3" id="KW-1185">Reference proteome</keyword>
<protein>
    <submittedName>
        <fullName evidence="2">Copper binding protein CusF</fullName>
    </submittedName>
</protein>
<organism evidence="2 3">
    <name type="scientific">Duganella sacchari</name>
    <dbReference type="NCBI Taxonomy" id="551987"/>
    <lineage>
        <taxon>Bacteria</taxon>
        <taxon>Pseudomonadati</taxon>
        <taxon>Pseudomonadota</taxon>
        <taxon>Betaproteobacteria</taxon>
        <taxon>Burkholderiales</taxon>
        <taxon>Oxalobacteraceae</taxon>
        <taxon>Telluria group</taxon>
        <taxon>Duganella</taxon>
    </lineage>
</organism>
<feature type="chain" id="PRO_5013088117" evidence="1">
    <location>
        <begin position="22"/>
        <end position="153"/>
    </location>
</feature>
<dbReference type="RefSeq" id="WP_072789667.1">
    <property type="nucleotide sequence ID" value="NZ_FRCX01000017.1"/>
</dbReference>
<feature type="signal peptide" evidence="1">
    <location>
        <begin position="1"/>
        <end position="21"/>
    </location>
</feature>
<dbReference type="EMBL" id="FRCX01000017">
    <property type="protein sequence ID" value="SHN43526.1"/>
    <property type="molecule type" value="Genomic_DNA"/>
</dbReference>
<dbReference type="STRING" id="551987.SAMN05192549_11751"/>
<dbReference type="InterPro" id="IPR021647">
    <property type="entry name" value="CusF_Ec"/>
</dbReference>
<dbReference type="OrthoDB" id="9180744at2"/>
<proteinExistence type="predicted"/>
<sequence length="153" mass="16924">MNRTATFSLILALATSGFANAQQPGNMKGAEKDMGMQKCMDMKGMKDSDMKGMNMKDMDMQKCKAMMDDKGGMRYDKDAKAATYEAEAVVRAVDPSNGRVMLAHEAVKTLNWPAMTMKFGVKNKSLYDQLAVGKKVHVEFMKDGQNYVVTAVK</sequence>
<dbReference type="InterPro" id="IPR042230">
    <property type="entry name" value="CusF_sf"/>
</dbReference>
<evidence type="ECO:0000313" key="2">
    <source>
        <dbReference type="EMBL" id="SHN43526.1"/>
    </source>
</evidence>
<name>A0A1M7RBD0_9BURK</name>